<dbReference type="GO" id="GO:0006265">
    <property type="term" value="P:DNA topological change"/>
    <property type="evidence" value="ECO:0007669"/>
    <property type="project" value="UniProtKB-UniRule"/>
</dbReference>
<name>A0A4Q9LGW0_9MICR</name>
<dbReference type="Gene3D" id="3.40.50.670">
    <property type="match status" value="1"/>
</dbReference>
<dbReference type="InterPro" id="IPR034157">
    <property type="entry name" value="TOPRIM_TopoII"/>
</dbReference>
<dbReference type="Proteomes" id="UP000292282">
    <property type="component" value="Unassembled WGS sequence"/>
</dbReference>
<dbReference type="GO" id="GO:0003677">
    <property type="term" value="F:DNA binding"/>
    <property type="evidence" value="ECO:0007669"/>
    <property type="project" value="UniProtKB-UniRule"/>
</dbReference>
<comment type="function">
    <text evidence="12">Control of topological states of DNA by transient breakage and subsequent rejoining of DNA strands. Topoisomerase II makes double-strand breaks.</text>
</comment>
<dbReference type="Gene3D" id="3.30.1490.30">
    <property type="match status" value="1"/>
</dbReference>
<dbReference type="InterPro" id="IPR013760">
    <property type="entry name" value="Topo_IIA-like_dom_sf"/>
</dbReference>
<evidence type="ECO:0000256" key="7">
    <source>
        <dbReference type="ARBA" id="ARBA00022741"/>
    </source>
</evidence>
<dbReference type="InterPro" id="IPR020568">
    <property type="entry name" value="Ribosomal_Su5_D2-typ_SF"/>
</dbReference>
<comment type="similarity">
    <text evidence="4 12">Belongs to the type II topoisomerase family.</text>
</comment>
<organism evidence="15 16">
    <name type="scientific">Hamiltosporidium tvaerminnensis</name>
    <dbReference type="NCBI Taxonomy" id="1176355"/>
    <lineage>
        <taxon>Eukaryota</taxon>
        <taxon>Fungi</taxon>
        <taxon>Fungi incertae sedis</taxon>
        <taxon>Microsporidia</taxon>
        <taxon>Dubosqiidae</taxon>
        <taxon>Hamiltosporidium</taxon>
    </lineage>
</organism>
<dbReference type="GO" id="GO:0005524">
    <property type="term" value="F:ATP binding"/>
    <property type="evidence" value="ECO:0007669"/>
    <property type="project" value="UniProtKB-UniRule"/>
</dbReference>
<dbReference type="InterPro" id="IPR014721">
    <property type="entry name" value="Ribsml_uS5_D2-typ_fold_subgr"/>
</dbReference>
<dbReference type="SMART" id="SM00433">
    <property type="entry name" value="TOP2c"/>
    <property type="match status" value="1"/>
</dbReference>
<keyword evidence="9 12" id="KW-0799">Topoisomerase</keyword>
<dbReference type="PROSITE" id="PS00177">
    <property type="entry name" value="TOPOISOMERASE_II"/>
    <property type="match status" value="1"/>
</dbReference>
<dbReference type="OrthoDB" id="2194175at2759"/>
<dbReference type="InterPro" id="IPR013506">
    <property type="entry name" value="Topo_IIA_bsu_dom2"/>
</dbReference>
<evidence type="ECO:0000256" key="11">
    <source>
        <dbReference type="ARBA" id="ARBA00023235"/>
    </source>
</evidence>
<keyword evidence="16" id="KW-1185">Reference proteome</keyword>
<dbReference type="STRING" id="1176355.A0A4Q9LGW0"/>
<evidence type="ECO:0000256" key="1">
    <source>
        <dbReference type="ARBA" id="ARBA00000185"/>
    </source>
</evidence>
<dbReference type="AlphaFoldDB" id="A0A4Q9LGW0"/>
<evidence type="ECO:0000313" key="15">
    <source>
        <dbReference type="EMBL" id="TBU07349.1"/>
    </source>
</evidence>
<comment type="catalytic activity">
    <reaction evidence="1 12">
        <text>ATP-dependent breakage, passage and rejoining of double-stranded DNA.</text>
        <dbReference type="EC" id="5.6.2.2"/>
    </reaction>
</comment>
<dbReference type="CDD" id="cd03481">
    <property type="entry name" value="TopoIIA_Trans_ScTopoIIA"/>
    <property type="match status" value="1"/>
</dbReference>
<dbReference type="InterPro" id="IPR018522">
    <property type="entry name" value="TopoIIA_CS"/>
</dbReference>
<feature type="region of interest" description="Disordered" evidence="13">
    <location>
        <begin position="371"/>
        <end position="413"/>
    </location>
</feature>
<evidence type="ECO:0000256" key="12">
    <source>
        <dbReference type="RuleBase" id="RU362094"/>
    </source>
</evidence>
<dbReference type="PANTHER" id="PTHR10169:SF38">
    <property type="entry name" value="DNA TOPOISOMERASE 2"/>
    <property type="match status" value="1"/>
</dbReference>
<evidence type="ECO:0000256" key="4">
    <source>
        <dbReference type="ARBA" id="ARBA00011080"/>
    </source>
</evidence>
<feature type="compositionally biased region" description="Low complexity" evidence="13">
    <location>
        <begin position="387"/>
        <end position="413"/>
    </location>
</feature>
<keyword evidence="8 12" id="KW-0067">ATP-binding</keyword>
<feature type="region of interest" description="Disordered" evidence="13">
    <location>
        <begin position="87"/>
        <end position="133"/>
    </location>
</feature>
<keyword evidence="7 12" id="KW-0547">Nucleotide-binding</keyword>
<proteinExistence type="inferred from homology"/>
<evidence type="ECO:0000256" key="2">
    <source>
        <dbReference type="ARBA" id="ARBA00001913"/>
    </source>
</evidence>
<keyword evidence="10 12" id="KW-0238">DNA-binding</keyword>
<dbReference type="Gene3D" id="3.30.565.10">
    <property type="entry name" value="Histidine kinase-like ATPase, C-terminal domain"/>
    <property type="match status" value="1"/>
</dbReference>
<dbReference type="InterPro" id="IPR006171">
    <property type="entry name" value="TOPRIM_dom"/>
</dbReference>
<comment type="subunit">
    <text evidence="12">Homodimer.</text>
</comment>
<comment type="cofactor">
    <cofactor evidence="3">
        <name>Mg(2+)</name>
        <dbReference type="ChEBI" id="CHEBI:18420"/>
    </cofactor>
</comment>
<reference evidence="15 16" key="1">
    <citation type="submission" date="2017-12" db="EMBL/GenBank/DDBJ databases">
        <authorList>
            <person name="Pombert J.-F."/>
            <person name="Haag K.L."/>
            <person name="Ebert D."/>
        </authorList>
    </citation>
    <scope>NUCLEOTIDE SEQUENCE [LARGE SCALE GENOMIC DNA]</scope>
    <source>
        <strain evidence="15">IL-G-3</strain>
    </source>
</reference>
<dbReference type="InterPro" id="IPR036890">
    <property type="entry name" value="HATPase_C_sf"/>
</dbReference>
<evidence type="ECO:0000256" key="10">
    <source>
        <dbReference type="ARBA" id="ARBA00023125"/>
    </source>
</evidence>
<evidence type="ECO:0000256" key="8">
    <source>
        <dbReference type="ARBA" id="ARBA00022840"/>
    </source>
</evidence>
<evidence type="ECO:0000259" key="14">
    <source>
        <dbReference type="PROSITE" id="PS50880"/>
    </source>
</evidence>
<comment type="caution">
    <text evidence="15">The sequence shown here is derived from an EMBL/GenBank/DDBJ whole genome shotgun (WGS) entry which is preliminary data.</text>
</comment>
<dbReference type="InterPro" id="IPR013759">
    <property type="entry name" value="Topo_IIA_B_C"/>
</dbReference>
<dbReference type="SUPFAM" id="SSF56719">
    <property type="entry name" value="Type II DNA topoisomerase"/>
    <property type="match status" value="1"/>
</dbReference>
<dbReference type="Pfam" id="PF01751">
    <property type="entry name" value="Toprim"/>
    <property type="match status" value="1"/>
</dbReference>
<protein>
    <recommendedName>
        <fullName evidence="6 12">DNA topoisomerase 2</fullName>
        <ecNumber evidence="5 12">5.6.2.2</ecNumber>
    </recommendedName>
</protein>
<evidence type="ECO:0000256" key="6">
    <source>
        <dbReference type="ARBA" id="ARBA00019635"/>
    </source>
</evidence>
<dbReference type="PANTHER" id="PTHR10169">
    <property type="entry name" value="DNA TOPOISOMERASE/GYRASE"/>
    <property type="match status" value="1"/>
</dbReference>
<dbReference type="GO" id="GO:0005634">
    <property type="term" value="C:nucleus"/>
    <property type="evidence" value="ECO:0007669"/>
    <property type="project" value="TreeGrafter"/>
</dbReference>
<dbReference type="SUPFAM" id="SSF54211">
    <property type="entry name" value="Ribosomal protein S5 domain 2-like"/>
    <property type="match status" value="1"/>
</dbReference>
<dbReference type="VEuPathDB" id="MicrosporidiaDB:CWI38_2413p0020"/>
<keyword evidence="11 12" id="KW-0413">Isomerase</keyword>
<dbReference type="PRINTS" id="PR01158">
    <property type="entry name" value="TOPISMRASEII"/>
</dbReference>
<feature type="non-terminal residue" evidence="15">
    <location>
        <position position="735"/>
    </location>
</feature>
<accession>A0A4Q9LGW0</accession>
<evidence type="ECO:0000256" key="13">
    <source>
        <dbReference type="SAM" id="MobiDB-lite"/>
    </source>
</evidence>
<dbReference type="SUPFAM" id="SSF55874">
    <property type="entry name" value="ATPase domain of HSP90 chaperone/DNA topoisomerase II/histidine kinase"/>
    <property type="match status" value="1"/>
</dbReference>
<dbReference type="Pfam" id="PF02518">
    <property type="entry name" value="HATPase_c"/>
    <property type="match status" value="1"/>
</dbReference>
<dbReference type="InterPro" id="IPR001241">
    <property type="entry name" value="Topo_IIA"/>
</dbReference>
<dbReference type="GO" id="GO:0000712">
    <property type="term" value="P:resolution of meiotic recombination intermediates"/>
    <property type="evidence" value="ECO:0007669"/>
    <property type="project" value="TreeGrafter"/>
</dbReference>
<dbReference type="FunFam" id="3.30.230.10:FF:000008">
    <property type="entry name" value="DNA topoisomerase 2"/>
    <property type="match status" value="1"/>
</dbReference>
<feature type="domain" description="Toprim" evidence="14">
    <location>
        <begin position="582"/>
        <end position="699"/>
    </location>
</feature>
<dbReference type="EMBL" id="PITK01002413">
    <property type="protein sequence ID" value="TBU07349.1"/>
    <property type="molecule type" value="Genomic_DNA"/>
</dbReference>
<dbReference type="Pfam" id="PF00204">
    <property type="entry name" value="DNA_gyraseB"/>
    <property type="match status" value="1"/>
</dbReference>
<dbReference type="GO" id="GO:0003918">
    <property type="term" value="F:DNA topoisomerase type II (double strand cut, ATP-hydrolyzing) activity"/>
    <property type="evidence" value="ECO:0007669"/>
    <property type="project" value="UniProtKB-UniRule"/>
</dbReference>
<evidence type="ECO:0000313" key="16">
    <source>
        <dbReference type="Proteomes" id="UP000292282"/>
    </source>
</evidence>
<dbReference type="FunFam" id="3.40.50.670:FF:000001">
    <property type="entry name" value="DNA topoisomerase 2"/>
    <property type="match status" value="1"/>
</dbReference>
<evidence type="ECO:0000256" key="9">
    <source>
        <dbReference type="ARBA" id="ARBA00023029"/>
    </source>
</evidence>
<dbReference type="CDD" id="cd16930">
    <property type="entry name" value="HATPase_TopII-like"/>
    <property type="match status" value="1"/>
</dbReference>
<dbReference type="InterPro" id="IPR003594">
    <property type="entry name" value="HATPase_dom"/>
</dbReference>
<evidence type="ECO:0000256" key="5">
    <source>
        <dbReference type="ARBA" id="ARBA00012895"/>
    </source>
</evidence>
<dbReference type="PROSITE" id="PS50880">
    <property type="entry name" value="TOPRIM"/>
    <property type="match status" value="1"/>
</dbReference>
<dbReference type="EC" id="5.6.2.2" evidence="5 12"/>
<evidence type="ECO:0000256" key="3">
    <source>
        <dbReference type="ARBA" id="ARBA00001946"/>
    </source>
</evidence>
<sequence length="735" mass="82842">MPKNKNPKVDFKKIMENTKNTKTLEDLYQKKTPLEHILHRPDTYIGSIEKETQTLFVLTEQPIEPTSVDWNVEDIIINSDICEISNNSGINNSSINNNNNSDTYNSTTNNNNNSGTNNNNNTNNISNTNTNTISSTPITTKKISLQQITYVPGLYKIFDEILVNAADNKTRDSSMSILKVNITPTSISIYNNGEGIPIQIHKKEKIYIPELIFGHLHTSSNYDDTEKKITGGRNGYGAKLCNIFSTKFTVETTSFNKKYIQIYENNMSLIHPPVITQYKGISYTKITFIPDLLRFNMSFLDKDILSLLYKRVYDMAGILKNVKVYLNNQRIEIKNFKQYIGLYSNKGITSESIGLYDISVGDSVGVGGNVDNGKLDSNNSNRMLDGNNNNNQSNTTYNNNNNQSTNQSTNQSNNTIVHSVVNDRWEIAFMLSDDQFQNVSFVNGICTTKGGTHVNHVLEQIIEPIIEQIKKKDKSLEIKPFQVKSNIFIFINCSIENPTFDSQTKECLTLRMSSFGSKCYPITEFIKNIIKNSNILERVSIYAKAKQNVQMKKSDGNKSVRLNGIPKLDDANLAGTKQSNKCTLILTEGDSAKALAVAGLSVVGRDLYGVFPLRGKLLNVREANCKQIMDNLEISNIKKILGLQHNKVYLNTESLRYGHVMIMTDQDHDGSHIKGLIINFLDVFYPSLLKIEGFLQEFITPIVRVTFKNKSVLDFFTIPEYESWVRGVGDSSNNT</sequence>
<dbReference type="InterPro" id="IPR050634">
    <property type="entry name" value="DNA_Topoisomerase_II"/>
</dbReference>
<comment type="cofactor">
    <cofactor evidence="2">
        <name>Ca(2+)</name>
        <dbReference type="ChEBI" id="CHEBI:29108"/>
    </cofactor>
</comment>
<gene>
    <name evidence="15" type="ORF">CWI38_2413p0020</name>
</gene>
<dbReference type="CDD" id="cd03365">
    <property type="entry name" value="TOPRIM_TopoIIA"/>
    <property type="match status" value="1"/>
</dbReference>
<dbReference type="GO" id="GO:0000819">
    <property type="term" value="P:sister chromatid segregation"/>
    <property type="evidence" value="ECO:0007669"/>
    <property type="project" value="TreeGrafter"/>
</dbReference>
<dbReference type="PRINTS" id="PR00418">
    <property type="entry name" value="TPI2FAMILY"/>
</dbReference>
<dbReference type="Gene3D" id="3.30.230.10">
    <property type="match status" value="1"/>
</dbReference>
<dbReference type="InterPro" id="IPR001154">
    <property type="entry name" value="TopoII_euk"/>
</dbReference>